<dbReference type="AlphaFoldDB" id="G0YP37"/>
<dbReference type="GO" id="GO:0005506">
    <property type="term" value="F:iron ion binding"/>
    <property type="evidence" value="ECO:0007669"/>
    <property type="project" value="InterPro"/>
</dbReference>
<dbReference type="Gene3D" id="1.10.630.10">
    <property type="entry name" value="Cytochrome P450"/>
    <property type="match status" value="1"/>
</dbReference>
<dbReference type="SUPFAM" id="SSF48264">
    <property type="entry name" value="Cytochrome P450"/>
    <property type="match status" value="1"/>
</dbReference>
<keyword evidence="9" id="KW-0489">Methyltransferase</keyword>
<dbReference type="GO" id="GO:0032259">
    <property type="term" value="P:methylation"/>
    <property type="evidence" value="ECO:0007669"/>
    <property type="project" value="UniProtKB-KW"/>
</dbReference>
<keyword evidence="6 8" id="KW-0408">Iron</keyword>
<dbReference type="GO" id="GO:0004497">
    <property type="term" value="F:monooxygenase activity"/>
    <property type="evidence" value="ECO:0007669"/>
    <property type="project" value="UniProtKB-KW"/>
</dbReference>
<dbReference type="EMBL" id="CP060776">
    <property type="protein sequence ID" value="QQK45075.1"/>
    <property type="molecule type" value="Genomic_DNA"/>
</dbReference>
<evidence type="ECO:0000256" key="3">
    <source>
        <dbReference type="ARBA" id="ARBA00022617"/>
    </source>
</evidence>
<dbReference type="GO" id="GO:0016705">
    <property type="term" value="F:oxidoreductase activity, acting on paired donors, with incorporation or reduction of molecular oxygen"/>
    <property type="evidence" value="ECO:0007669"/>
    <property type="project" value="InterPro"/>
</dbReference>
<dbReference type="SMR" id="G0YP37"/>
<dbReference type="GO" id="GO:0016125">
    <property type="term" value="P:sterol metabolic process"/>
    <property type="evidence" value="ECO:0007669"/>
    <property type="project" value="TreeGrafter"/>
</dbReference>
<dbReference type="GO" id="GO:0043386">
    <property type="term" value="P:mycotoxin biosynthetic process"/>
    <property type="evidence" value="ECO:0007669"/>
    <property type="project" value="UniProtKB-ARBA"/>
</dbReference>
<dbReference type="Proteomes" id="UP000595662">
    <property type="component" value="Chromosome 3"/>
</dbReference>
<dbReference type="VEuPathDB" id="FungiDB:PDIP_23070"/>
<proteinExistence type="inferred from homology"/>
<reference evidence="9" key="1">
    <citation type="journal article" date="2011" name="Appl. Microbiol. Biotechnol.">
        <title>PdCYP51B, a new putative sterol 14alpha-demethylase gene of Penicillium digitatum involved in resistance to imazalil and other fungicides inhibiting ergosterol synthesis.</title>
        <authorList>
            <person name="Sun X."/>
            <person name="Wang J."/>
            <person name="Feng D."/>
            <person name="Ma Z."/>
            <person name="Li H."/>
        </authorList>
    </citation>
    <scope>NUCLEOTIDE SEQUENCE</scope>
    <source>
        <strain evidence="9">KH8</strain>
    </source>
</reference>
<name>G0YP37_PENDI</name>
<keyword evidence="3 8" id="KW-0349">Heme</keyword>
<dbReference type="GO" id="GO:0008168">
    <property type="term" value="F:methyltransferase activity"/>
    <property type="evidence" value="ECO:0007669"/>
    <property type="project" value="UniProtKB-KW"/>
</dbReference>
<dbReference type="PRINTS" id="PR00463">
    <property type="entry name" value="EP450I"/>
</dbReference>
<keyword evidence="9" id="KW-0808">Transferase</keyword>
<gene>
    <name evidence="9" type="primary">CYP51C</name>
    <name evidence="10" type="ORF">Pdw03_8976</name>
</gene>
<evidence type="ECO:0000256" key="7">
    <source>
        <dbReference type="ARBA" id="ARBA00023033"/>
    </source>
</evidence>
<keyword evidence="4 8" id="KW-0479">Metal-binding</keyword>
<evidence type="ECO:0000313" key="9">
    <source>
        <dbReference type="EMBL" id="AEK21497.1"/>
    </source>
</evidence>
<dbReference type="GO" id="GO:0020037">
    <property type="term" value="F:heme binding"/>
    <property type="evidence" value="ECO:0007669"/>
    <property type="project" value="InterPro"/>
</dbReference>
<dbReference type="InterPro" id="IPR002401">
    <property type="entry name" value="Cyt_P450_E_grp-I"/>
</dbReference>
<dbReference type="InterPro" id="IPR001128">
    <property type="entry name" value="Cyt_P450"/>
</dbReference>
<evidence type="ECO:0000256" key="8">
    <source>
        <dbReference type="PIRSR" id="PIRSR602401-1"/>
    </source>
</evidence>
<feature type="binding site" description="axial binding residue" evidence="8">
    <location>
        <position position="438"/>
    </location>
    <ligand>
        <name>heme</name>
        <dbReference type="ChEBI" id="CHEBI:30413"/>
    </ligand>
    <ligandPart>
        <name>Fe</name>
        <dbReference type="ChEBI" id="CHEBI:18248"/>
    </ligandPart>
</feature>
<sequence length="498" mass="55748">MLQSTTRLILDSCNDSTNLRDLGSLTSVILLISALLYKVLYVPVASSPQRDYSPPRLRLPDWKVTQLFFEKRFDFIKDGFKATSSSIYQTSLFRHTAIVLSGDEGRQIFFKEKGLCLYDTFSIMMGSGAAQFDPHQVSGVVRRMASIQRPEKLQKLISVILSECQQKMDAWDTQHILDPRSSLHEVAFQLVMCIASFDIANDPVLSARLKSLVDTVDSITNPYSTWFPWLPGPALFHKFFASVQIYRIVQAAIQARKRSGIKRDDMLQQMIDEGDGTIRIFGCVLGLSLAGARATGTIVTWLIMHISSDPTWSSNVQEEIKTFISAHTSLSASLSGNALIQTLSDIPLAAWETQMPNLDLCIRETLRTSQPYTAVRKNTGSDLTIGPYVIPSRSLVVYPFSDTALNPKYYPDPTRWDPSRGIEKETPFIGWGAGAHACKGQRLATLTMKLVVVYSLMRFDITMVDGQGEKINHLPLPDWNDSATCRPKEECGIKFVKK</sequence>
<comment type="cofactor">
    <cofactor evidence="1 8">
        <name>heme</name>
        <dbReference type="ChEBI" id="CHEBI:30413"/>
    </cofactor>
</comment>
<dbReference type="RefSeq" id="XP_014537080.1">
    <property type="nucleotide sequence ID" value="XM_014681594.1"/>
</dbReference>
<evidence type="ECO:0000256" key="6">
    <source>
        <dbReference type="ARBA" id="ARBA00023004"/>
    </source>
</evidence>
<reference evidence="10 11" key="2">
    <citation type="submission" date="2020-08" db="EMBL/GenBank/DDBJ databases">
        <title>The completed genome sequence of the pathogenic ascomycete fungus Penicillium digitatum.</title>
        <authorList>
            <person name="Wang M."/>
        </authorList>
    </citation>
    <scope>NUCLEOTIDE SEQUENCE [LARGE SCALE GENOMIC DNA]</scope>
    <source>
        <strain evidence="10 11">PdW03</strain>
    </source>
</reference>
<evidence type="ECO:0000256" key="2">
    <source>
        <dbReference type="ARBA" id="ARBA00010617"/>
    </source>
</evidence>
<dbReference type="InterPro" id="IPR036396">
    <property type="entry name" value="Cyt_P450_sf"/>
</dbReference>
<organism evidence="9">
    <name type="scientific">Penicillium digitatum</name>
    <name type="common">Green mold</name>
    <dbReference type="NCBI Taxonomy" id="36651"/>
    <lineage>
        <taxon>Eukaryota</taxon>
        <taxon>Fungi</taxon>
        <taxon>Dikarya</taxon>
        <taxon>Ascomycota</taxon>
        <taxon>Pezizomycotina</taxon>
        <taxon>Eurotiomycetes</taxon>
        <taxon>Eurotiomycetidae</taxon>
        <taxon>Eurotiales</taxon>
        <taxon>Aspergillaceae</taxon>
        <taxon>Penicillium</taxon>
    </lineage>
</organism>
<dbReference type="GeneID" id="26230629"/>
<keyword evidence="7" id="KW-0503">Monooxygenase</keyword>
<dbReference type="EMBL" id="HQ724324">
    <property type="protein sequence ID" value="AEK21497.1"/>
    <property type="molecule type" value="Genomic_DNA"/>
</dbReference>
<evidence type="ECO:0000256" key="1">
    <source>
        <dbReference type="ARBA" id="ARBA00001971"/>
    </source>
</evidence>
<evidence type="ECO:0000256" key="5">
    <source>
        <dbReference type="ARBA" id="ARBA00023002"/>
    </source>
</evidence>
<protein>
    <submittedName>
        <fullName evidence="9">14-alpha sterol demethylase</fullName>
    </submittedName>
    <submittedName>
        <fullName evidence="10">Cytochrome P450, B-class</fullName>
    </submittedName>
</protein>
<evidence type="ECO:0000313" key="10">
    <source>
        <dbReference type="EMBL" id="QQK45075.1"/>
    </source>
</evidence>
<keyword evidence="5" id="KW-0560">Oxidoreductase</keyword>
<evidence type="ECO:0000256" key="4">
    <source>
        <dbReference type="ARBA" id="ARBA00022723"/>
    </source>
</evidence>
<dbReference type="OMA" id="HACKGQR"/>
<comment type="similarity">
    <text evidence="2">Belongs to the cytochrome P450 family.</text>
</comment>
<evidence type="ECO:0000313" key="11">
    <source>
        <dbReference type="Proteomes" id="UP000595662"/>
    </source>
</evidence>
<dbReference type="PANTHER" id="PTHR24286:SF24">
    <property type="entry name" value="LANOSTEROL 14-ALPHA DEMETHYLASE"/>
    <property type="match status" value="1"/>
</dbReference>
<dbReference type="PANTHER" id="PTHR24286">
    <property type="entry name" value="CYTOCHROME P450 26"/>
    <property type="match status" value="1"/>
</dbReference>
<dbReference type="Pfam" id="PF00067">
    <property type="entry name" value="p450"/>
    <property type="match status" value="1"/>
</dbReference>
<accession>G0YP37</accession>
<dbReference type="KEGG" id="pdp:PDIP_23070"/>
<dbReference type="CDD" id="cd00302">
    <property type="entry name" value="cytochrome_P450"/>
    <property type="match status" value="1"/>
</dbReference>